<reference evidence="1" key="1">
    <citation type="submission" date="2023-04" db="EMBL/GenBank/DDBJ databases">
        <title>A new Streptococcus species isolated from the patient with bacteremia.</title>
        <authorList>
            <person name="Chen Y.-S."/>
            <person name="Lee C.-Y."/>
            <person name="Chan C.-K."/>
        </authorList>
    </citation>
    <scope>NUCLEOTIDE SEQUENCE</scope>
    <source>
        <strain evidence="1">ST22-14</strain>
    </source>
</reference>
<gene>
    <name evidence="1" type="ORF">QEZ38_09040</name>
</gene>
<evidence type="ECO:0000313" key="2">
    <source>
        <dbReference type="Proteomes" id="UP001160991"/>
    </source>
</evidence>
<accession>A0ABT6PFQ1</accession>
<dbReference type="RefSeq" id="WP_281335706.1">
    <property type="nucleotide sequence ID" value="NZ_JARZZP010000018.1"/>
</dbReference>
<comment type="caution">
    <text evidence="1">The sequence shown here is derived from an EMBL/GenBank/DDBJ whole genome shotgun (WGS) entry which is preliminary data.</text>
</comment>
<evidence type="ECO:0000313" key="1">
    <source>
        <dbReference type="EMBL" id="MDI1474833.1"/>
    </source>
</evidence>
<evidence type="ECO:0008006" key="3">
    <source>
        <dbReference type="Google" id="ProtNLM"/>
    </source>
</evidence>
<dbReference type="Proteomes" id="UP001160991">
    <property type="component" value="Unassembled WGS sequence"/>
</dbReference>
<keyword evidence="2" id="KW-1185">Reference proteome</keyword>
<name>A0ABT6PFQ1_9STRE</name>
<proteinExistence type="predicted"/>
<sequence>MSNITFNHSFFSYPQSLKDLVSEGRVDFGVWYLMNDDETVRRFRGLQTRYPERTLYPFARRGDNDDIACFEDVDSTLVHIIHDFADSGWEQREVLPNIDAWLEYIEECNLQDGW</sequence>
<dbReference type="EMBL" id="JARZZP010000018">
    <property type="protein sequence ID" value="MDI1474833.1"/>
    <property type="molecule type" value="Genomic_DNA"/>
</dbReference>
<protein>
    <recommendedName>
        <fullName evidence="3">Cytoplasmic protein</fullName>
    </recommendedName>
</protein>
<organism evidence="1 2">
    <name type="scientific">Streptococcus taonis</name>
    <dbReference type="NCBI Taxonomy" id="3041623"/>
    <lineage>
        <taxon>Bacteria</taxon>
        <taxon>Bacillati</taxon>
        <taxon>Bacillota</taxon>
        <taxon>Bacilli</taxon>
        <taxon>Lactobacillales</taxon>
        <taxon>Streptococcaceae</taxon>
        <taxon>Streptococcus</taxon>
    </lineage>
</organism>